<sequence>MAVQVTSDQVDNAKLLLALDRAAGRESEEWVVRLAAATAVRAPGTADGSATVPSIAELDTRLRALETEVARRRDAL</sequence>
<protein>
    <submittedName>
        <fullName evidence="1">Uncharacterized protein</fullName>
    </submittedName>
</protein>
<keyword evidence="2" id="KW-1185">Reference proteome</keyword>
<reference evidence="2" key="1">
    <citation type="journal article" date="2019" name="Int. J. Syst. Evol. Microbiol.">
        <title>The Global Catalogue of Microorganisms (GCM) 10K type strain sequencing project: providing services to taxonomists for standard genome sequencing and annotation.</title>
        <authorList>
            <consortium name="The Broad Institute Genomics Platform"/>
            <consortium name="The Broad Institute Genome Sequencing Center for Infectious Disease"/>
            <person name="Wu L."/>
            <person name="Ma J."/>
        </authorList>
    </citation>
    <scope>NUCLEOTIDE SEQUENCE [LARGE SCALE GENOMIC DNA]</scope>
    <source>
        <strain evidence="2">NBRC 105830</strain>
    </source>
</reference>
<proteinExistence type="predicted"/>
<gene>
    <name evidence="1" type="ORF">GCM10025862_17970</name>
</gene>
<dbReference type="EMBL" id="BSUJ01000001">
    <property type="protein sequence ID" value="GMA19776.1"/>
    <property type="molecule type" value="Genomic_DNA"/>
</dbReference>
<accession>A0ABQ6HMZ9</accession>
<dbReference type="RefSeq" id="WP_241446079.1">
    <property type="nucleotide sequence ID" value="NZ_BSUJ01000001.1"/>
</dbReference>
<evidence type="ECO:0000313" key="1">
    <source>
        <dbReference type="EMBL" id="GMA19776.1"/>
    </source>
</evidence>
<organism evidence="1 2">
    <name type="scientific">Arsenicicoccus piscis</name>
    <dbReference type="NCBI Taxonomy" id="673954"/>
    <lineage>
        <taxon>Bacteria</taxon>
        <taxon>Bacillati</taxon>
        <taxon>Actinomycetota</taxon>
        <taxon>Actinomycetes</taxon>
        <taxon>Micrococcales</taxon>
        <taxon>Intrasporangiaceae</taxon>
        <taxon>Arsenicicoccus</taxon>
    </lineage>
</organism>
<evidence type="ECO:0000313" key="2">
    <source>
        <dbReference type="Proteomes" id="UP001157109"/>
    </source>
</evidence>
<name>A0ABQ6HMZ9_9MICO</name>
<comment type="caution">
    <text evidence="1">The sequence shown here is derived from an EMBL/GenBank/DDBJ whole genome shotgun (WGS) entry which is preliminary data.</text>
</comment>
<dbReference type="Proteomes" id="UP001157109">
    <property type="component" value="Unassembled WGS sequence"/>
</dbReference>